<dbReference type="AlphaFoldDB" id="A0ABD7HM38"/>
<proteinExistence type="predicted"/>
<dbReference type="Pfam" id="PF12846">
    <property type="entry name" value="AAA_10"/>
    <property type="match status" value="1"/>
</dbReference>
<gene>
    <name evidence="2" type="ORF">D2E76_16355</name>
</gene>
<dbReference type="RefSeq" id="WP_119596471.1">
    <property type="nucleotide sequence ID" value="NZ_QXBN01000012.1"/>
</dbReference>
<dbReference type="Proteomes" id="UP000284557">
    <property type="component" value="Unassembled WGS sequence"/>
</dbReference>
<name>A0ABD7HM38_9MYCO</name>
<evidence type="ECO:0000313" key="3">
    <source>
        <dbReference type="Proteomes" id="UP000284557"/>
    </source>
</evidence>
<evidence type="ECO:0000313" key="2">
    <source>
        <dbReference type="EMBL" id="RIT36824.1"/>
    </source>
</evidence>
<sequence length="886" mass="99944">MADYPSRIVRRTENVVYTADGGVYLNYLLLGPMFSPYDLSMFIACHKLNANLFADLADIEPPEFTIGGFKTRTSAQCVMNRIVDGLPNYSGNTYPDLKEHLEALRRDMEEAGKAEIDRVFWLTVRMHTRVSQFDRLASRFFESDPHQHVSDRDVLEFRAAVEAAIPQPMLAWRTVPSDLEWVYERSRLRGIETPIFDLPTEPSLTRQPYPGSVTGNRTFRPLIVDDAADSHALYSQFLTDMRSSMPEDVFKRRVKKLKRTFRSNFKSLMAGGVLSIAPASERQPEAPDGPVSYQQVLAFTKFPKKLTATVNGLTEVVNEIGGADGDFMLRVQPAQEDTEIETIEERLEEIDVYDLANSDTPIRASMYQAQREEVASYAANALHDEENPKGLRVTVLVAFGGANINHLNTKVSTTIKEARTRGFTLRSVPGGQGSLWKSMFPCTPQTFLVRGLQKPTTAWRLAGFMPIRRLAAGDGMGPPIFRTDENALRKFVHLDVLTGTTRGNASIMLSGAQGSSKSHTVKLILSWLNDFLIPAFILDPQGEWAVAVTAYASRQIVDFLNGKTYCDPFLVFADDPDYAARAFIEWFSLLFGVRPGTEASSELTKMAQASYRRDFKLETSRDLLEHIVKRSKFELKDLQAVAREALVTPMLRCMLPTAADLADPEASVFTPEARNIVFMVRGLRMPKPDKAREDYDIEERYTYMVNTAVARITKYFFDRMPGPARFIADELASYDEQDLLSDLIGTPDQEGRKFNKAVLAISQLTAELSKKHYKRMNTKIVYRQETEENGEAAFDWADYPTTDRLLQRLIHETSPLDPDPNRKRKPIRGREGEGYGSARGWKLRIKSLNEVIAVRAQKADTDVERMERYNADTANAANAKSLVGQR</sequence>
<protein>
    <recommendedName>
        <fullName evidence="4">Type IV secretory pathway, VirB4 components</fullName>
    </recommendedName>
</protein>
<dbReference type="Gene3D" id="3.40.50.300">
    <property type="entry name" value="P-loop containing nucleotide triphosphate hydrolases"/>
    <property type="match status" value="1"/>
</dbReference>
<accession>A0ABD7HM38</accession>
<comment type="caution">
    <text evidence="2">The sequence shown here is derived from an EMBL/GenBank/DDBJ whole genome shotgun (WGS) entry which is preliminary data.</text>
</comment>
<evidence type="ECO:0000256" key="1">
    <source>
        <dbReference type="SAM" id="MobiDB-lite"/>
    </source>
</evidence>
<feature type="region of interest" description="Disordered" evidence="1">
    <location>
        <begin position="811"/>
        <end position="836"/>
    </location>
</feature>
<dbReference type="EMBL" id="QXBN01000012">
    <property type="protein sequence ID" value="RIT36824.1"/>
    <property type="molecule type" value="Genomic_DNA"/>
</dbReference>
<dbReference type="InterPro" id="IPR027417">
    <property type="entry name" value="P-loop_NTPase"/>
</dbReference>
<reference evidence="2 3" key="1">
    <citation type="submission" date="2018-08" db="EMBL/GenBank/DDBJ databases">
        <title>Linezolid Resistance in Mycobacterium abscessus: MIC Distribution and Comprehensive Investigation of Resistance Mechanisms.</title>
        <authorList>
            <person name="Ye M."/>
            <person name="Xu L."/>
            <person name="Zou Y."/>
            <person name="Li B."/>
            <person name="Guo Q."/>
            <person name="Zhang Y."/>
            <person name="Zhan M."/>
            <person name="Xu B."/>
            <person name="Yu F."/>
            <person name="Zhang Z."/>
            <person name="Chu H."/>
        </authorList>
    </citation>
    <scope>NUCLEOTIDE SEQUENCE [LARGE SCALE GENOMIC DNA]</scope>
    <source>
        <strain evidence="2 3">G143</strain>
    </source>
</reference>
<organism evidence="2 3">
    <name type="scientific">Mycobacteroides abscessus</name>
    <dbReference type="NCBI Taxonomy" id="36809"/>
    <lineage>
        <taxon>Bacteria</taxon>
        <taxon>Bacillati</taxon>
        <taxon>Actinomycetota</taxon>
        <taxon>Actinomycetes</taxon>
        <taxon>Mycobacteriales</taxon>
        <taxon>Mycobacteriaceae</taxon>
        <taxon>Mycobacteroides</taxon>
    </lineage>
</organism>
<dbReference type="SUPFAM" id="SSF52540">
    <property type="entry name" value="P-loop containing nucleoside triphosphate hydrolases"/>
    <property type="match status" value="1"/>
</dbReference>
<dbReference type="Gene3D" id="1.10.8.730">
    <property type="match status" value="1"/>
</dbReference>
<evidence type="ECO:0008006" key="4">
    <source>
        <dbReference type="Google" id="ProtNLM"/>
    </source>
</evidence>